<evidence type="ECO:0000313" key="2">
    <source>
        <dbReference type="Proteomes" id="UP001601444"/>
    </source>
</evidence>
<protein>
    <submittedName>
        <fullName evidence="1">DUF779 domain-containing protein</fullName>
    </submittedName>
</protein>
<sequence length="127" mass="14073">MHRVDITEPAQTLLRQLIEENGPVLFHHTDDDGTPICRSARDFRINRTDVLLARLTWHTEFWVTPDRFDAWRDTHLTLDVTDGAAADGSLEAGTGIRFVLATRGLTEAEAEALAAGPPPRTGADRTL</sequence>
<comment type="caution">
    <text evidence="1">The sequence shown here is derived from an EMBL/GenBank/DDBJ whole genome shotgun (WGS) entry which is preliminary data.</text>
</comment>
<dbReference type="EMBL" id="JBIAMX010000007">
    <property type="protein sequence ID" value="MFF0544070.1"/>
    <property type="molecule type" value="Genomic_DNA"/>
</dbReference>
<evidence type="ECO:0000313" key="1">
    <source>
        <dbReference type="EMBL" id="MFF0544070.1"/>
    </source>
</evidence>
<proteinExistence type="predicted"/>
<dbReference type="Proteomes" id="UP001601444">
    <property type="component" value="Unassembled WGS sequence"/>
</dbReference>
<dbReference type="Pfam" id="PF05610">
    <property type="entry name" value="DUF779"/>
    <property type="match status" value="1"/>
</dbReference>
<gene>
    <name evidence="1" type="ORF">ACFYTF_14665</name>
</gene>
<organism evidence="1 2">
    <name type="scientific">Nocardia thailandica</name>
    <dbReference type="NCBI Taxonomy" id="257275"/>
    <lineage>
        <taxon>Bacteria</taxon>
        <taxon>Bacillati</taxon>
        <taxon>Actinomycetota</taxon>
        <taxon>Actinomycetes</taxon>
        <taxon>Mycobacteriales</taxon>
        <taxon>Nocardiaceae</taxon>
        <taxon>Nocardia</taxon>
    </lineage>
</organism>
<dbReference type="RefSeq" id="WP_157224857.1">
    <property type="nucleotide sequence ID" value="NZ_JBIAMX010000007.1"/>
</dbReference>
<name>A0ABW6PNU1_9NOCA</name>
<keyword evidence="2" id="KW-1185">Reference proteome</keyword>
<reference evidence="1 2" key="1">
    <citation type="submission" date="2024-10" db="EMBL/GenBank/DDBJ databases">
        <title>The Natural Products Discovery Center: Release of the First 8490 Sequenced Strains for Exploring Actinobacteria Biosynthetic Diversity.</title>
        <authorList>
            <person name="Kalkreuter E."/>
            <person name="Kautsar S.A."/>
            <person name="Yang D."/>
            <person name="Bader C.D."/>
            <person name="Teijaro C.N."/>
            <person name="Fluegel L."/>
            <person name="Davis C.M."/>
            <person name="Simpson J.R."/>
            <person name="Lauterbach L."/>
            <person name="Steele A.D."/>
            <person name="Gui C."/>
            <person name="Meng S."/>
            <person name="Li G."/>
            <person name="Viehrig K."/>
            <person name="Ye F."/>
            <person name="Su P."/>
            <person name="Kiefer A.F."/>
            <person name="Nichols A."/>
            <person name="Cepeda A.J."/>
            <person name="Yan W."/>
            <person name="Fan B."/>
            <person name="Jiang Y."/>
            <person name="Adhikari A."/>
            <person name="Zheng C.-J."/>
            <person name="Schuster L."/>
            <person name="Cowan T.M."/>
            <person name="Smanski M.J."/>
            <person name="Chevrette M.G."/>
            <person name="De Carvalho L.P.S."/>
            <person name="Shen B."/>
        </authorList>
    </citation>
    <scope>NUCLEOTIDE SEQUENCE [LARGE SCALE GENOMIC DNA]</scope>
    <source>
        <strain evidence="1 2">NPDC004045</strain>
    </source>
</reference>
<accession>A0ABW6PNU1</accession>
<dbReference type="InterPro" id="IPR008497">
    <property type="entry name" value="DUF779"/>
</dbReference>